<evidence type="ECO:0000256" key="11">
    <source>
        <dbReference type="ARBA" id="ARBA00023004"/>
    </source>
</evidence>
<dbReference type="Gene3D" id="1.10.630.10">
    <property type="entry name" value="Cytochrome P450"/>
    <property type="match status" value="1"/>
</dbReference>
<keyword evidence="4 13" id="KW-0349">Heme</keyword>
<keyword evidence="6 13" id="KW-0288">FMN</keyword>
<keyword evidence="10 13" id="KW-0560">Oxidoreductase</keyword>
<comment type="catalytic activity">
    <reaction evidence="13">
        <text>2 oxidized [cytochrome P450] + NADPH = 2 reduced [cytochrome P450] + NADP(+) + H(+)</text>
        <dbReference type="Rhea" id="RHEA:24040"/>
        <dbReference type="Rhea" id="RHEA-COMP:14627"/>
        <dbReference type="Rhea" id="RHEA-COMP:14628"/>
        <dbReference type="ChEBI" id="CHEBI:15378"/>
        <dbReference type="ChEBI" id="CHEBI:55376"/>
        <dbReference type="ChEBI" id="CHEBI:57783"/>
        <dbReference type="ChEBI" id="CHEBI:58349"/>
        <dbReference type="ChEBI" id="CHEBI:60344"/>
        <dbReference type="EC" id="1.6.2.4"/>
    </reaction>
</comment>
<dbReference type="PANTHER" id="PTHR19384">
    <property type="entry name" value="NITRIC OXIDE SYNTHASE-RELATED"/>
    <property type="match status" value="1"/>
</dbReference>
<dbReference type="InterPro" id="IPR029039">
    <property type="entry name" value="Flavoprotein-like_sf"/>
</dbReference>
<dbReference type="InterPro" id="IPR002401">
    <property type="entry name" value="Cyt_P450_E_grp-I"/>
</dbReference>
<evidence type="ECO:0000256" key="1">
    <source>
        <dbReference type="ARBA" id="ARBA00001971"/>
    </source>
</evidence>
<name>A0A9X1QSA1_9CORY</name>
<dbReference type="Gene3D" id="2.40.30.10">
    <property type="entry name" value="Translation factors"/>
    <property type="match status" value="1"/>
</dbReference>
<comment type="catalytic activity">
    <reaction evidence="13">
        <text>an organic molecule + reduced [NADPH--hemoprotein reductase] + O2 = an alcohol + oxidized [NADPH--hemoprotein reductase] + H2O + H(+)</text>
        <dbReference type="Rhea" id="RHEA:17149"/>
        <dbReference type="Rhea" id="RHEA-COMP:11964"/>
        <dbReference type="Rhea" id="RHEA-COMP:11965"/>
        <dbReference type="ChEBI" id="CHEBI:15377"/>
        <dbReference type="ChEBI" id="CHEBI:15378"/>
        <dbReference type="ChEBI" id="CHEBI:15379"/>
        <dbReference type="ChEBI" id="CHEBI:30879"/>
        <dbReference type="ChEBI" id="CHEBI:57618"/>
        <dbReference type="ChEBI" id="CHEBI:58210"/>
        <dbReference type="ChEBI" id="CHEBI:142491"/>
        <dbReference type="EC" id="1.14.14.1"/>
    </reaction>
</comment>
<dbReference type="InterPro" id="IPR001128">
    <property type="entry name" value="Cyt_P450"/>
</dbReference>
<accession>A0A9X1QSA1</accession>
<feature type="binding site" description="axial binding residue" evidence="14">
    <location>
        <position position="407"/>
    </location>
    <ligand>
        <name>heme</name>
        <dbReference type="ChEBI" id="CHEBI:30413"/>
    </ligand>
    <ligandPart>
        <name>Fe</name>
        <dbReference type="ChEBI" id="CHEBI:18248"/>
    </ligandPart>
</feature>
<keyword evidence="8 13" id="KW-0274">FAD</keyword>
<keyword evidence="5 13" id="KW-0285">Flavoprotein</keyword>
<evidence type="ECO:0000256" key="8">
    <source>
        <dbReference type="ARBA" id="ARBA00022827"/>
    </source>
</evidence>
<evidence type="ECO:0000256" key="13">
    <source>
        <dbReference type="PIRNR" id="PIRNR000209"/>
    </source>
</evidence>
<dbReference type="EC" id="1.14.14.1" evidence="13"/>
<dbReference type="GO" id="GO:0050660">
    <property type="term" value="F:flavin adenine dinucleotide binding"/>
    <property type="evidence" value="ECO:0007669"/>
    <property type="project" value="TreeGrafter"/>
</dbReference>
<dbReference type="InterPro" id="IPR017972">
    <property type="entry name" value="Cyt_P450_CS"/>
</dbReference>
<dbReference type="InterPro" id="IPR008254">
    <property type="entry name" value="Flavodoxin/NO_synth"/>
</dbReference>
<dbReference type="Pfam" id="PF00258">
    <property type="entry name" value="Flavodoxin_1"/>
    <property type="match status" value="1"/>
</dbReference>
<keyword evidence="13" id="KW-0249">Electron transport</keyword>
<dbReference type="GO" id="GO:0070330">
    <property type="term" value="F:aromatase activity"/>
    <property type="evidence" value="ECO:0007669"/>
    <property type="project" value="UniProtKB-UniRule"/>
</dbReference>
<evidence type="ECO:0000256" key="12">
    <source>
        <dbReference type="ARBA" id="ARBA00023033"/>
    </source>
</evidence>
<keyword evidence="3 13" id="KW-0813">Transport</keyword>
<dbReference type="PROSITE" id="PS50902">
    <property type="entry name" value="FLAVODOXIN_LIKE"/>
    <property type="match status" value="1"/>
</dbReference>
<dbReference type="Pfam" id="PF00067">
    <property type="entry name" value="p450"/>
    <property type="match status" value="1"/>
</dbReference>
<dbReference type="PRINTS" id="PR00385">
    <property type="entry name" value="P450"/>
</dbReference>
<feature type="region of interest" description="Disordered" evidence="15">
    <location>
        <begin position="465"/>
        <end position="489"/>
    </location>
</feature>
<comment type="similarity">
    <text evidence="2 13">In the N-terminal section; belongs to the cytochrome P450 family.</text>
</comment>
<comment type="caution">
    <text evidence="18">The sequence shown here is derived from an EMBL/GenBank/DDBJ whole genome shotgun (WGS) entry which is preliminary data.</text>
</comment>
<keyword evidence="7 13" id="KW-0479">Metal-binding</keyword>
<dbReference type="SUPFAM" id="SSF52343">
    <property type="entry name" value="Ferredoxin reductase-like, C-terminal NADP-linked domain"/>
    <property type="match status" value="1"/>
</dbReference>
<dbReference type="Pfam" id="PF00175">
    <property type="entry name" value="NAD_binding_1"/>
    <property type="match status" value="1"/>
</dbReference>
<organism evidence="18 19">
    <name type="scientific">Corynebacterium uropygiale</name>
    <dbReference type="NCBI Taxonomy" id="1775911"/>
    <lineage>
        <taxon>Bacteria</taxon>
        <taxon>Bacillati</taxon>
        <taxon>Actinomycetota</taxon>
        <taxon>Actinomycetes</taxon>
        <taxon>Mycobacteriales</taxon>
        <taxon>Corynebacteriaceae</taxon>
        <taxon>Corynebacterium</taxon>
    </lineage>
</organism>
<evidence type="ECO:0000256" key="5">
    <source>
        <dbReference type="ARBA" id="ARBA00022630"/>
    </source>
</evidence>
<evidence type="ECO:0000256" key="2">
    <source>
        <dbReference type="ARBA" id="ARBA00010018"/>
    </source>
</evidence>
<protein>
    <recommendedName>
        <fullName evidence="13">Bifunctional cytochrome P450/NADPH--P450 reductase</fullName>
    </recommendedName>
    <domain>
        <recommendedName>
            <fullName evidence="13">Cytochrome P450</fullName>
            <ecNumber evidence="13">1.14.14.1</ecNumber>
        </recommendedName>
    </domain>
    <domain>
        <recommendedName>
            <fullName evidence="13">NADPH--cytochrome P450 reductase</fullName>
            <ecNumber evidence="13">1.6.2.4</ecNumber>
        </recommendedName>
    </domain>
</protein>
<dbReference type="Gene3D" id="3.40.50.80">
    <property type="entry name" value="Nucleotide-binding domain of ferredoxin-NADP reductase (FNR) module"/>
    <property type="match status" value="1"/>
</dbReference>
<keyword evidence="12 13" id="KW-0503">Monooxygenase</keyword>
<dbReference type="GO" id="GO:0003958">
    <property type="term" value="F:NADPH-hemoprotein reductase activity"/>
    <property type="evidence" value="ECO:0007669"/>
    <property type="project" value="UniProtKB-UniRule"/>
</dbReference>
<dbReference type="Proteomes" id="UP001139336">
    <property type="component" value="Unassembled WGS sequence"/>
</dbReference>
<dbReference type="EMBL" id="JAKGSI010000004">
    <property type="protein sequence ID" value="MCF4007255.1"/>
    <property type="molecule type" value="Genomic_DNA"/>
</dbReference>
<dbReference type="GO" id="GO:0020037">
    <property type="term" value="F:heme binding"/>
    <property type="evidence" value="ECO:0007669"/>
    <property type="project" value="UniProtKB-UniRule"/>
</dbReference>
<dbReference type="InterPro" id="IPR039261">
    <property type="entry name" value="FNR_nucleotide-bd"/>
</dbReference>
<dbReference type="Gene3D" id="3.40.50.360">
    <property type="match status" value="1"/>
</dbReference>
<dbReference type="GO" id="GO:0010181">
    <property type="term" value="F:FMN binding"/>
    <property type="evidence" value="ECO:0007669"/>
    <property type="project" value="UniProtKB-UniRule"/>
</dbReference>
<evidence type="ECO:0000256" key="9">
    <source>
        <dbReference type="ARBA" id="ARBA00022857"/>
    </source>
</evidence>
<dbReference type="SUPFAM" id="SSF48264">
    <property type="entry name" value="Cytochrome P450"/>
    <property type="match status" value="1"/>
</dbReference>
<dbReference type="GO" id="GO:0005829">
    <property type="term" value="C:cytosol"/>
    <property type="evidence" value="ECO:0007669"/>
    <property type="project" value="TreeGrafter"/>
</dbReference>
<dbReference type="InterPro" id="IPR023173">
    <property type="entry name" value="NADPH_Cyt_P450_Rdtase_alpha"/>
</dbReference>
<dbReference type="GO" id="GO:0005506">
    <property type="term" value="F:iron ion binding"/>
    <property type="evidence" value="ECO:0007669"/>
    <property type="project" value="UniProtKB-UniRule"/>
</dbReference>
<evidence type="ECO:0000256" key="7">
    <source>
        <dbReference type="ARBA" id="ARBA00022723"/>
    </source>
</evidence>
<keyword evidence="19" id="KW-1185">Reference proteome</keyword>
<evidence type="ECO:0000256" key="15">
    <source>
        <dbReference type="SAM" id="MobiDB-lite"/>
    </source>
</evidence>
<evidence type="ECO:0000313" key="19">
    <source>
        <dbReference type="Proteomes" id="UP001139336"/>
    </source>
</evidence>
<feature type="domain" description="Flavodoxin-like" evidence="16">
    <location>
        <begin position="499"/>
        <end position="637"/>
    </location>
</feature>
<dbReference type="Pfam" id="PF00667">
    <property type="entry name" value="FAD_binding_1"/>
    <property type="match status" value="1"/>
</dbReference>
<dbReference type="PIRSF" id="PIRSF000209">
    <property type="entry name" value="Bifunctional_P450_P450R"/>
    <property type="match status" value="1"/>
</dbReference>
<dbReference type="SUPFAM" id="SSF63380">
    <property type="entry name" value="Riboflavin synthase domain-like"/>
    <property type="match status" value="1"/>
</dbReference>
<sequence length="1037" mass="114863">MTTEIPGPRPYPVIGTAWSIDPQRLVQSDMKLAEQYGEIFVQRFPGRSPVIFVSSRRLVAELCDETRFDKQVHPAIENVRAFAGNGLFTADTPDPEWQKAHRILMPAFSPMALATMYDAMVDIAQQLLLKWARLNEGESILVTDDFTRLTLDTIALCALRYRFNSFYSERMHDFVEAMVSGLRESSRQAHKPDVVKKTAMRGSSQRLEESVKTMHSIVDELIAQRRRNADPDRERDLLDVMLDAKDPETGEHLSDENVRYQLVSLLIAGHETTSGLLSFAVYELLNNKEALREAQAFVDTTLEGRFPRREDLPRLDHIDHILRETLRLHPPAPAFGVTPFETTTIGGPDGYEVHPGDSILVLLPLMHRDPEVWENPERFDPSRFEFEKANALPPHAWKPFGNGQRSCIGRGFALQEATLMLTILLQNFDMEFADPSYELHIKETLTIKPEDFRITVRRRHPELILPGAPASTTPDPAQEDPAQAEASPFTDVPEHHTPMQILYGSNADTARSFGQRVAERARAAGFEPSMAPLDEGVENLQTEGPVIVCTSSYEGLPPDNAKAFVDWVENSEPDLSGVSYAVFGCGNRQWANTFQRIPTLCDERLAALGATRICARGAADALGDFEASFAEWSESLWEALSETYGFTVAGAAADPLPEVAVLHSKEFGTGRVRDVELLSTDADGDIRRKFRITIDLPEDVTYETGDYLDVLPRNSEENIRRALRACGVSYYDPISLPGASDSVYAGEWLATAVDLNAPATVRGIEALLDGAGACPPDAEALRHWREPEAHEAEIITPRRSLLDVAESLHAVPLTLSIIAGCVPPLRSREYSISSTPLEAPHQVELTLSEVRAPAWSGSGTYRGVASTWLAGRHPGEDIPVRVRAGREQFRAPADLDTPMVLVGAGSGIAPLKAFLRDVELRAEAEGRTPAPSHLYFGCHGPDSDDLFAEDFQRMVDAGWLHTHIAYSRHPRGEVRYAQHLLREDAEALRARVEAGAKVLICGSAVTVAAETRTVLEDILGDLREREESGQVAVESFT</sequence>
<evidence type="ECO:0000259" key="17">
    <source>
        <dbReference type="PROSITE" id="PS51384"/>
    </source>
</evidence>
<dbReference type="InterPro" id="IPR001433">
    <property type="entry name" value="OxRdtase_FAD/NAD-bd"/>
</dbReference>
<evidence type="ECO:0000256" key="6">
    <source>
        <dbReference type="ARBA" id="ARBA00022643"/>
    </source>
</evidence>
<evidence type="ECO:0000256" key="3">
    <source>
        <dbReference type="ARBA" id="ARBA00022448"/>
    </source>
</evidence>
<proteinExistence type="inferred from homology"/>
<dbReference type="PROSITE" id="PS00086">
    <property type="entry name" value="CYTOCHROME_P450"/>
    <property type="match status" value="1"/>
</dbReference>
<dbReference type="InterPro" id="IPR017938">
    <property type="entry name" value="Riboflavin_synthase-like_b-brl"/>
</dbReference>
<evidence type="ECO:0000256" key="4">
    <source>
        <dbReference type="ARBA" id="ARBA00022617"/>
    </source>
</evidence>
<evidence type="ECO:0000256" key="14">
    <source>
        <dbReference type="PIRSR" id="PIRSR000209-1"/>
    </source>
</evidence>
<dbReference type="InterPro" id="IPR036396">
    <property type="entry name" value="Cyt_P450_sf"/>
</dbReference>
<dbReference type="AlphaFoldDB" id="A0A9X1QSA1"/>
<evidence type="ECO:0000259" key="16">
    <source>
        <dbReference type="PROSITE" id="PS50902"/>
    </source>
</evidence>
<comment type="cofactor">
    <cofactor evidence="13">
        <name>FAD</name>
        <dbReference type="ChEBI" id="CHEBI:57692"/>
    </cofactor>
    <cofactor evidence="13">
        <name>FMN</name>
        <dbReference type="ChEBI" id="CHEBI:58210"/>
    </cofactor>
</comment>
<dbReference type="FunFam" id="1.10.630.10:FF:000040">
    <property type="entry name" value="Bifunctional cytochrome P450/NADPH--P450 reductase"/>
    <property type="match status" value="1"/>
</dbReference>
<dbReference type="PANTHER" id="PTHR19384:SF127">
    <property type="entry name" value="BIFUNCTIONAL CYTOCHROME P450_NADPH--P450 REDUCTASE"/>
    <property type="match status" value="1"/>
</dbReference>
<dbReference type="RefSeq" id="WP_236119394.1">
    <property type="nucleotide sequence ID" value="NZ_JAKGSI010000004.1"/>
</dbReference>
<dbReference type="InterPro" id="IPR017927">
    <property type="entry name" value="FAD-bd_FR_type"/>
</dbReference>
<dbReference type="PRINTS" id="PR00463">
    <property type="entry name" value="EP450I"/>
</dbReference>
<dbReference type="SUPFAM" id="SSF52218">
    <property type="entry name" value="Flavoproteins"/>
    <property type="match status" value="1"/>
</dbReference>
<dbReference type="PROSITE" id="PS51384">
    <property type="entry name" value="FAD_FR"/>
    <property type="match status" value="1"/>
</dbReference>
<dbReference type="CDD" id="cd11068">
    <property type="entry name" value="CYP120A1"/>
    <property type="match status" value="1"/>
</dbReference>
<dbReference type="Gene3D" id="1.20.990.10">
    <property type="entry name" value="NADPH-cytochrome p450 Reductase, Chain A, domain 3"/>
    <property type="match status" value="1"/>
</dbReference>
<evidence type="ECO:0000313" key="18">
    <source>
        <dbReference type="EMBL" id="MCF4007255.1"/>
    </source>
</evidence>
<dbReference type="InterPro" id="IPR023206">
    <property type="entry name" value="Bifunctional_P450_P450_red"/>
</dbReference>
<keyword evidence="9 13" id="KW-0521">NADP</keyword>
<dbReference type="EC" id="1.6.2.4" evidence="13"/>
<evidence type="ECO:0000256" key="10">
    <source>
        <dbReference type="ARBA" id="ARBA00023002"/>
    </source>
</evidence>
<reference evidence="18" key="1">
    <citation type="submission" date="2022-01" db="EMBL/GenBank/DDBJ databases">
        <title>Corynebacterium sp. nov isolated from isolated from the feces of the greater white-fronted geese (Anser albifrons) at Poyang Lake, PR China.</title>
        <authorList>
            <person name="Liu Q."/>
        </authorList>
    </citation>
    <scope>NUCLEOTIDE SEQUENCE</scope>
    <source>
        <strain evidence="18">JCM 32435</strain>
    </source>
</reference>
<keyword evidence="11 13" id="KW-0408">Iron</keyword>
<feature type="domain" description="FAD-binding FR-type" evidence="17">
    <location>
        <begin position="665"/>
        <end position="892"/>
    </location>
</feature>
<comment type="cofactor">
    <cofactor evidence="1 13 14">
        <name>heme</name>
        <dbReference type="ChEBI" id="CHEBI:30413"/>
    </cofactor>
</comment>
<gene>
    <name evidence="18" type="ORF">L1O03_08715</name>
</gene>
<dbReference type="InterPro" id="IPR003097">
    <property type="entry name" value="CysJ-like_FAD-binding"/>
</dbReference>